<organism evidence="2 3">
    <name type="scientific">Boletus edulis BED1</name>
    <dbReference type="NCBI Taxonomy" id="1328754"/>
    <lineage>
        <taxon>Eukaryota</taxon>
        <taxon>Fungi</taxon>
        <taxon>Dikarya</taxon>
        <taxon>Basidiomycota</taxon>
        <taxon>Agaricomycotina</taxon>
        <taxon>Agaricomycetes</taxon>
        <taxon>Agaricomycetidae</taxon>
        <taxon>Boletales</taxon>
        <taxon>Boletineae</taxon>
        <taxon>Boletaceae</taxon>
        <taxon>Boletoideae</taxon>
        <taxon>Boletus</taxon>
    </lineage>
</organism>
<keyword evidence="1" id="KW-0812">Transmembrane</keyword>
<dbReference type="AlphaFoldDB" id="A0AAD4BAI0"/>
<accession>A0AAD4BAI0</accession>
<reference evidence="2" key="2">
    <citation type="journal article" date="2020" name="Nat. Commun.">
        <title>Large-scale genome sequencing of mycorrhizal fungi provides insights into the early evolution of symbiotic traits.</title>
        <authorList>
            <person name="Miyauchi S."/>
            <person name="Kiss E."/>
            <person name="Kuo A."/>
            <person name="Drula E."/>
            <person name="Kohler A."/>
            <person name="Sanchez-Garcia M."/>
            <person name="Morin E."/>
            <person name="Andreopoulos B."/>
            <person name="Barry K.W."/>
            <person name="Bonito G."/>
            <person name="Buee M."/>
            <person name="Carver A."/>
            <person name="Chen C."/>
            <person name="Cichocki N."/>
            <person name="Clum A."/>
            <person name="Culley D."/>
            <person name="Crous P.W."/>
            <person name="Fauchery L."/>
            <person name="Girlanda M."/>
            <person name="Hayes R.D."/>
            <person name="Keri Z."/>
            <person name="LaButti K."/>
            <person name="Lipzen A."/>
            <person name="Lombard V."/>
            <person name="Magnuson J."/>
            <person name="Maillard F."/>
            <person name="Murat C."/>
            <person name="Nolan M."/>
            <person name="Ohm R.A."/>
            <person name="Pangilinan J."/>
            <person name="Pereira M.F."/>
            <person name="Perotto S."/>
            <person name="Peter M."/>
            <person name="Pfister S."/>
            <person name="Riley R."/>
            <person name="Sitrit Y."/>
            <person name="Stielow J.B."/>
            <person name="Szollosi G."/>
            <person name="Zifcakova L."/>
            <person name="Stursova M."/>
            <person name="Spatafora J.W."/>
            <person name="Tedersoo L."/>
            <person name="Vaario L.M."/>
            <person name="Yamada A."/>
            <person name="Yan M."/>
            <person name="Wang P."/>
            <person name="Xu J."/>
            <person name="Bruns T."/>
            <person name="Baldrian P."/>
            <person name="Vilgalys R."/>
            <person name="Dunand C."/>
            <person name="Henrissat B."/>
            <person name="Grigoriev I.V."/>
            <person name="Hibbett D."/>
            <person name="Nagy L.G."/>
            <person name="Martin F.M."/>
        </authorList>
    </citation>
    <scope>NUCLEOTIDE SEQUENCE</scope>
    <source>
        <strain evidence="2">BED1</strain>
    </source>
</reference>
<keyword evidence="1" id="KW-1133">Transmembrane helix</keyword>
<evidence type="ECO:0000313" key="3">
    <source>
        <dbReference type="Proteomes" id="UP001194468"/>
    </source>
</evidence>
<evidence type="ECO:0000256" key="1">
    <source>
        <dbReference type="SAM" id="Phobius"/>
    </source>
</evidence>
<dbReference type="Proteomes" id="UP001194468">
    <property type="component" value="Unassembled WGS sequence"/>
</dbReference>
<dbReference type="EMBL" id="WHUW01000427">
    <property type="protein sequence ID" value="KAF8414792.1"/>
    <property type="molecule type" value="Genomic_DNA"/>
</dbReference>
<sequence>MKTGKRGDLPRFALYVACLCSCAVSVTATVIHSHFQFPWAFNSPRSFRKQWMRHTETADGHGHDKCGDLDVQYACNLGSWEALYIGSVDRVAIFSELPILTSLLPEASWILYFHPSIHYHPPIRSPHTSVQHSIETGLR</sequence>
<reference evidence="2" key="1">
    <citation type="submission" date="2019-10" db="EMBL/GenBank/DDBJ databases">
        <authorList>
            <consortium name="DOE Joint Genome Institute"/>
            <person name="Kuo A."/>
            <person name="Miyauchi S."/>
            <person name="Kiss E."/>
            <person name="Drula E."/>
            <person name="Kohler A."/>
            <person name="Sanchez-Garcia M."/>
            <person name="Andreopoulos B."/>
            <person name="Barry K.W."/>
            <person name="Bonito G."/>
            <person name="Buee M."/>
            <person name="Carver A."/>
            <person name="Chen C."/>
            <person name="Cichocki N."/>
            <person name="Clum A."/>
            <person name="Culley D."/>
            <person name="Crous P.W."/>
            <person name="Fauchery L."/>
            <person name="Girlanda M."/>
            <person name="Hayes R."/>
            <person name="Keri Z."/>
            <person name="LaButti K."/>
            <person name="Lipzen A."/>
            <person name="Lombard V."/>
            <person name="Magnuson J."/>
            <person name="Maillard F."/>
            <person name="Morin E."/>
            <person name="Murat C."/>
            <person name="Nolan M."/>
            <person name="Ohm R."/>
            <person name="Pangilinan J."/>
            <person name="Pereira M."/>
            <person name="Perotto S."/>
            <person name="Peter M."/>
            <person name="Riley R."/>
            <person name="Sitrit Y."/>
            <person name="Stielow B."/>
            <person name="Szollosi G."/>
            <person name="Zifcakova L."/>
            <person name="Stursova M."/>
            <person name="Spatafora J.W."/>
            <person name="Tedersoo L."/>
            <person name="Vaario L.-M."/>
            <person name="Yamada A."/>
            <person name="Yan M."/>
            <person name="Wang P."/>
            <person name="Xu J."/>
            <person name="Bruns T."/>
            <person name="Baldrian P."/>
            <person name="Vilgalys R."/>
            <person name="Henrissat B."/>
            <person name="Grigoriev I.V."/>
            <person name="Hibbett D."/>
            <person name="Nagy L.G."/>
            <person name="Martin F.M."/>
        </authorList>
    </citation>
    <scope>NUCLEOTIDE SEQUENCE</scope>
    <source>
        <strain evidence="2">BED1</strain>
    </source>
</reference>
<evidence type="ECO:0000313" key="2">
    <source>
        <dbReference type="EMBL" id="KAF8414792.1"/>
    </source>
</evidence>
<name>A0AAD4BAI0_BOLED</name>
<keyword evidence="3" id="KW-1185">Reference proteome</keyword>
<feature type="transmembrane region" description="Helical" evidence="1">
    <location>
        <begin position="12"/>
        <end position="35"/>
    </location>
</feature>
<keyword evidence="1" id="KW-0472">Membrane</keyword>
<comment type="caution">
    <text evidence="2">The sequence shown here is derived from an EMBL/GenBank/DDBJ whole genome shotgun (WGS) entry which is preliminary data.</text>
</comment>
<gene>
    <name evidence="2" type="ORF">L210DRAFT_3590374</name>
</gene>
<protein>
    <submittedName>
        <fullName evidence="2">Uncharacterized protein</fullName>
    </submittedName>
</protein>
<proteinExistence type="predicted"/>